<proteinExistence type="predicted"/>
<sequence>MAAGKREPNRRLAAVMQEAGMSNKGLARRIVEATAAWKEPLRADHNDVRKWLDGMVPRDPKPRVIAQVLSAKLGRPVSLDDIGLGAADASEDDALVNDGLAYQAEPSQAVALLRQLTDADLSDRRRVVNATWREDVAPQIITGYMFSAPVVLTPGDDGPLRGAAAAERIRRTTAHLMDMDFQFGGGHTRRMLIQFFRDQVVPLLRKHHPEPVRREIFSAAAEVAQLLGWSAYDAGRHGVAMRYFTQGLKLAREADDHMLGARMLSSLSHQANYLGRFNDAVSFARAAQTATLGRATSTVSSMFLAMEARALASLGDKRGTATALHRAEQAFETRDPSVEPEWINYFDALELAGEASHCFMDLGDGNRTKLFTAQAIDPVLTPPRTRAFIQMVSAAGSLANGEPHEAVALATEAVELADGLQSMRYLRYLTDFCKALHELKADRELSQNFTSLLRSRYPKLAIPPVAA</sequence>
<accession>A0ABP7I5P5</accession>
<gene>
    <name evidence="1" type="ORF">GCM10022380_31470</name>
</gene>
<evidence type="ECO:0000313" key="2">
    <source>
        <dbReference type="Proteomes" id="UP001501624"/>
    </source>
</evidence>
<dbReference type="Proteomes" id="UP001501624">
    <property type="component" value="Unassembled WGS sequence"/>
</dbReference>
<protein>
    <submittedName>
        <fullName evidence="1">XRE family transcriptional regulator</fullName>
    </submittedName>
</protein>
<organism evidence="1 2">
    <name type="scientific">Amycolatopsis tucumanensis</name>
    <dbReference type="NCBI Taxonomy" id="401106"/>
    <lineage>
        <taxon>Bacteria</taxon>
        <taxon>Bacillati</taxon>
        <taxon>Actinomycetota</taxon>
        <taxon>Actinomycetes</taxon>
        <taxon>Pseudonocardiales</taxon>
        <taxon>Pseudonocardiaceae</taxon>
        <taxon>Amycolatopsis</taxon>
    </lineage>
</organism>
<keyword evidence="2" id="KW-1185">Reference proteome</keyword>
<reference evidence="2" key="1">
    <citation type="journal article" date="2019" name="Int. J. Syst. Evol. Microbiol.">
        <title>The Global Catalogue of Microorganisms (GCM) 10K type strain sequencing project: providing services to taxonomists for standard genome sequencing and annotation.</title>
        <authorList>
            <consortium name="The Broad Institute Genomics Platform"/>
            <consortium name="The Broad Institute Genome Sequencing Center for Infectious Disease"/>
            <person name="Wu L."/>
            <person name="Ma J."/>
        </authorList>
    </citation>
    <scope>NUCLEOTIDE SEQUENCE [LARGE SCALE GENOMIC DNA]</scope>
    <source>
        <strain evidence="2">JCM 17017</strain>
    </source>
</reference>
<name>A0ABP7I5P5_9PSEU</name>
<evidence type="ECO:0000313" key="1">
    <source>
        <dbReference type="EMBL" id="GAA3811369.1"/>
    </source>
</evidence>
<dbReference type="SUPFAM" id="SSF48452">
    <property type="entry name" value="TPR-like"/>
    <property type="match status" value="1"/>
</dbReference>
<dbReference type="InterPro" id="IPR011990">
    <property type="entry name" value="TPR-like_helical_dom_sf"/>
</dbReference>
<dbReference type="EMBL" id="BAABCM010000003">
    <property type="protein sequence ID" value="GAA3811369.1"/>
    <property type="molecule type" value="Genomic_DNA"/>
</dbReference>
<dbReference type="Gene3D" id="1.25.40.10">
    <property type="entry name" value="Tetratricopeptide repeat domain"/>
    <property type="match status" value="1"/>
</dbReference>
<comment type="caution">
    <text evidence="1">The sequence shown here is derived from an EMBL/GenBank/DDBJ whole genome shotgun (WGS) entry which is preliminary data.</text>
</comment>